<organism evidence="2 3">
    <name type="scientific">Providencia rettgeri</name>
    <dbReference type="NCBI Taxonomy" id="587"/>
    <lineage>
        <taxon>Bacteria</taxon>
        <taxon>Pseudomonadati</taxon>
        <taxon>Pseudomonadota</taxon>
        <taxon>Gammaproteobacteria</taxon>
        <taxon>Enterobacterales</taxon>
        <taxon>Morganellaceae</taxon>
        <taxon>Providencia</taxon>
    </lineage>
</organism>
<dbReference type="OrthoDB" id="9814359at2"/>
<gene>
    <name evidence="2" type="ORF">EX242_14195</name>
</gene>
<dbReference type="InterPro" id="IPR036163">
    <property type="entry name" value="HMA_dom_sf"/>
</dbReference>
<dbReference type="Pfam" id="PF00403">
    <property type="entry name" value="HMA"/>
    <property type="match status" value="1"/>
</dbReference>
<dbReference type="Proteomes" id="UP000824410">
    <property type="component" value="Unassembled WGS sequence"/>
</dbReference>
<dbReference type="RefSeq" id="WP_034782721.1">
    <property type="nucleotide sequence ID" value="NZ_ABEXNG020000047.1"/>
</dbReference>
<dbReference type="SUPFAM" id="SSF55008">
    <property type="entry name" value="HMA, heavy metal-associated domain"/>
    <property type="match status" value="1"/>
</dbReference>
<feature type="domain" description="HMA" evidence="1">
    <location>
        <begin position="1"/>
        <end position="63"/>
    </location>
</feature>
<reference evidence="2" key="1">
    <citation type="submission" date="2019-02" db="EMBL/GenBank/DDBJ databases">
        <title>Genomic characterization of isolates from hospital effluents in KZN, South Africa.</title>
        <authorList>
            <person name="Ntshobeni N."/>
            <person name="Allam M."/>
            <person name="Ismail A."/>
            <person name="Amoako D."/>
            <person name="Essack S."/>
            <person name="Chenia H."/>
        </authorList>
    </citation>
    <scope>NUCLEOTIDE SEQUENCE</scope>
    <source>
        <strain evidence="2">AFE97_S1</strain>
    </source>
</reference>
<name>A0A1J0ECV4_PRORE</name>
<evidence type="ECO:0000259" key="1">
    <source>
        <dbReference type="PROSITE" id="PS50846"/>
    </source>
</evidence>
<dbReference type="GO" id="GO:0046872">
    <property type="term" value="F:metal ion binding"/>
    <property type="evidence" value="ECO:0007669"/>
    <property type="project" value="InterPro"/>
</dbReference>
<dbReference type="PROSITE" id="PS50846">
    <property type="entry name" value="HMA_2"/>
    <property type="match status" value="1"/>
</dbReference>
<protein>
    <submittedName>
        <fullName evidence="2">Copper chaperone</fullName>
    </submittedName>
</protein>
<comment type="caution">
    <text evidence="2">The sequence shown here is derived from an EMBL/GenBank/DDBJ whole genome shotgun (WGS) entry which is preliminary data.</text>
</comment>
<sequence>MINLTIPKMACGGCAKSITKIVLDIDANAQVETDPTTKKVLITSHIDESIFRTALSTAGYPADPK</sequence>
<dbReference type="InterPro" id="IPR006121">
    <property type="entry name" value="HMA_dom"/>
</dbReference>
<dbReference type="KEGG" id="prg:RB151_040660"/>
<proteinExistence type="predicted"/>
<dbReference type="EMBL" id="SHDO01000011">
    <property type="protein sequence ID" value="MBX6981403.1"/>
    <property type="molecule type" value="Genomic_DNA"/>
</dbReference>
<dbReference type="Gene3D" id="3.30.70.100">
    <property type="match status" value="1"/>
</dbReference>
<evidence type="ECO:0000313" key="3">
    <source>
        <dbReference type="Proteomes" id="UP000824410"/>
    </source>
</evidence>
<dbReference type="CDD" id="cd00371">
    <property type="entry name" value="HMA"/>
    <property type="match status" value="1"/>
</dbReference>
<dbReference type="AlphaFoldDB" id="A0A1J0ECV4"/>
<accession>A0A1J0ECV4</accession>
<evidence type="ECO:0000313" key="2">
    <source>
        <dbReference type="EMBL" id="MBX6981403.1"/>
    </source>
</evidence>